<dbReference type="PROSITE" id="PS50865">
    <property type="entry name" value="ZF_MYND_2"/>
    <property type="match status" value="1"/>
</dbReference>
<dbReference type="OrthoDB" id="9995526at2759"/>
<evidence type="ECO:0000256" key="5">
    <source>
        <dbReference type="PROSITE-ProRule" id="PRU00134"/>
    </source>
</evidence>
<keyword evidence="4" id="KW-0862">Zinc</keyword>
<organism evidence="9 10">
    <name type="scientific">Lucilia cuprina</name>
    <name type="common">Green bottle fly</name>
    <name type="synonym">Australian sheep blowfly</name>
    <dbReference type="NCBI Taxonomy" id="7375"/>
    <lineage>
        <taxon>Eukaryota</taxon>
        <taxon>Metazoa</taxon>
        <taxon>Ecdysozoa</taxon>
        <taxon>Arthropoda</taxon>
        <taxon>Hexapoda</taxon>
        <taxon>Insecta</taxon>
        <taxon>Pterygota</taxon>
        <taxon>Neoptera</taxon>
        <taxon>Endopterygota</taxon>
        <taxon>Diptera</taxon>
        <taxon>Brachycera</taxon>
        <taxon>Muscomorpha</taxon>
        <taxon>Oestroidea</taxon>
        <taxon>Calliphoridae</taxon>
        <taxon>Luciliinae</taxon>
        <taxon>Lucilia</taxon>
    </lineage>
</organism>
<dbReference type="STRING" id="7375.A0A0L0BTQ6"/>
<dbReference type="Pfam" id="PF00856">
    <property type="entry name" value="SET"/>
    <property type="match status" value="1"/>
</dbReference>
<reference evidence="9 10" key="1">
    <citation type="journal article" date="2015" name="Nat. Commun.">
        <title>Lucilia cuprina genome unlocks parasitic fly biology to underpin future interventions.</title>
        <authorList>
            <person name="Anstead C.A."/>
            <person name="Korhonen P.K."/>
            <person name="Young N.D."/>
            <person name="Hall R.S."/>
            <person name="Jex A.R."/>
            <person name="Murali S.C."/>
            <person name="Hughes D.S."/>
            <person name="Lee S.F."/>
            <person name="Perry T."/>
            <person name="Stroehlein A.J."/>
            <person name="Ansell B.R."/>
            <person name="Breugelmans B."/>
            <person name="Hofmann A."/>
            <person name="Qu J."/>
            <person name="Dugan S."/>
            <person name="Lee S.L."/>
            <person name="Chao H."/>
            <person name="Dinh H."/>
            <person name="Han Y."/>
            <person name="Doddapaneni H.V."/>
            <person name="Worley K.C."/>
            <person name="Muzny D.M."/>
            <person name="Ioannidis P."/>
            <person name="Waterhouse R.M."/>
            <person name="Zdobnov E.M."/>
            <person name="James P.J."/>
            <person name="Bagnall N.H."/>
            <person name="Kotze A.C."/>
            <person name="Gibbs R.A."/>
            <person name="Richards S."/>
            <person name="Batterham P."/>
            <person name="Gasser R.B."/>
        </authorList>
    </citation>
    <scope>NUCLEOTIDE SEQUENCE [LARGE SCALE GENOMIC DNA]</scope>
    <source>
        <strain evidence="9 10">LS</strain>
        <tissue evidence="9">Full body</tissue>
    </source>
</reference>
<evidence type="ECO:0000313" key="9">
    <source>
        <dbReference type="EMBL" id="KNC23381.1"/>
    </source>
</evidence>
<dbReference type="InterPro" id="IPR001214">
    <property type="entry name" value="SET_dom"/>
</dbReference>
<name>A0A0L0BTQ6_LUCCU</name>
<dbReference type="CDD" id="cd02868">
    <property type="entry name" value="PseudoU_synth_hTruB2_like"/>
    <property type="match status" value="1"/>
</dbReference>
<evidence type="ECO:0000256" key="6">
    <source>
        <dbReference type="SAM" id="Coils"/>
    </source>
</evidence>
<dbReference type="Pfam" id="PF01509">
    <property type="entry name" value="TruB_N"/>
    <property type="match status" value="1"/>
</dbReference>
<feature type="domain" description="MYND-type" evidence="8">
    <location>
        <begin position="304"/>
        <end position="340"/>
    </location>
</feature>
<keyword evidence="3 5" id="KW-0863">Zinc-finger</keyword>
<dbReference type="OMA" id="MYTHALW"/>
<dbReference type="PANTHER" id="PTHR46455:SF2">
    <property type="entry name" value="AT24727P"/>
    <property type="match status" value="1"/>
</dbReference>
<dbReference type="PROSITE" id="PS50280">
    <property type="entry name" value="SET"/>
    <property type="match status" value="1"/>
</dbReference>
<dbReference type="SUPFAM" id="SSF82199">
    <property type="entry name" value="SET domain"/>
    <property type="match status" value="1"/>
</dbReference>
<comment type="similarity">
    <text evidence="1">Belongs to the pseudouridine synthase TruB family.</text>
</comment>
<comment type="caution">
    <text evidence="9">The sequence shown here is derived from an EMBL/GenBank/DDBJ whole genome shotgun (WGS) entry which is preliminary data.</text>
</comment>
<evidence type="ECO:0000259" key="7">
    <source>
        <dbReference type="PROSITE" id="PS50280"/>
    </source>
</evidence>
<dbReference type="GO" id="GO:0008276">
    <property type="term" value="F:protein methyltransferase activity"/>
    <property type="evidence" value="ECO:0007669"/>
    <property type="project" value="UniProtKB-ARBA"/>
</dbReference>
<evidence type="ECO:0000256" key="1">
    <source>
        <dbReference type="ARBA" id="ARBA00008999"/>
    </source>
</evidence>
<dbReference type="EMBL" id="JRES01001352">
    <property type="protein sequence ID" value="KNC23381.1"/>
    <property type="molecule type" value="Genomic_DNA"/>
</dbReference>
<evidence type="ECO:0000256" key="3">
    <source>
        <dbReference type="ARBA" id="ARBA00022771"/>
    </source>
</evidence>
<dbReference type="GO" id="GO:0008757">
    <property type="term" value="F:S-adenosylmethionine-dependent methyltransferase activity"/>
    <property type="evidence" value="ECO:0007669"/>
    <property type="project" value="UniProtKB-ARBA"/>
</dbReference>
<dbReference type="FunFam" id="1.10.220.160:FF:000010">
    <property type="entry name" value="Uncharacterized protein, isoform A"/>
    <property type="match status" value="1"/>
</dbReference>
<proteinExistence type="inferred from homology"/>
<dbReference type="Gene3D" id="3.30.2350.10">
    <property type="entry name" value="Pseudouridine synthase"/>
    <property type="match status" value="1"/>
</dbReference>
<dbReference type="InterPro" id="IPR002893">
    <property type="entry name" value="Znf_MYND"/>
</dbReference>
<dbReference type="GO" id="GO:0009982">
    <property type="term" value="F:pseudouridine synthase activity"/>
    <property type="evidence" value="ECO:0007669"/>
    <property type="project" value="InterPro"/>
</dbReference>
<dbReference type="GO" id="GO:0008170">
    <property type="term" value="F:N-methyltransferase activity"/>
    <property type="evidence" value="ECO:0007669"/>
    <property type="project" value="UniProtKB-ARBA"/>
</dbReference>
<dbReference type="Gene3D" id="6.10.140.2220">
    <property type="match status" value="2"/>
</dbReference>
<dbReference type="PANTHER" id="PTHR46455">
    <property type="entry name" value="SET AND MYND DOMAIN CONTAINING, ARTHROPOD-SPECIFIC, MEMBER 4, ISOFORM A"/>
    <property type="match status" value="1"/>
</dbReference>
<dbReference type="GO" id="GO:0006396">
    <property type="term" value="P:RNA processing"/>
    <property type="evidence" value="ECO:0007669"/>
    <property type="project" value="InterPro"/>
</dbReference>
<dbReference type="AlphaFoldDB" id="A0A0L0BTQ6"/>
<dbReference type="GO" id="GO:0003723">
    <property type="term" value="F:RNA binding"/>
    <property type="evidence" value="ECO:0007669"/>
    <property type="project" value="InterPro"/>
</dbReference>
<dbReference type="InterPro" id="IPR020103">
    <property type="entry name" value="PsdUridine_synth_cat_dom_sf"/>
</dbReference>
<feature type="domain" description="SET" evidence="7">
    <location>
        <begin position="338"/>
        <end position="604"/>
    </location>
</feature>
<dbReference type="PROSITE" id="PS01360">
    <property type="entry name" value="ZF_MYND_1"/>
    <property type="match status" value="1"/>
</dbReference>
<evidence type="ECO:0000313" key="10">
    <source>
        <dbReference type="Proteomes" id="UP000037069"/>
    </source>
</evidence>
<feature type="coiled-coil region" evidence="6">
    <location>
        <begin position="791"/>
        <end position="833"/>
    </location>
</feature>
<gene>
    <name evidence="9" type="ORF">FF38_00777</name>
</gene>
<evidence type="ECO:0008006" key="11">
    <source>
        <dbReference type="Google" id="ProtNLM"/>
    </source>
</evidence>
<dbReference type="InterPro" id="IPR046341">
    <property type="entry name" value="SET_dom_sf"/>
</dbReference>
<accession>A0A0L0BTQ6</accession>
<dbReference type="Proteomes" id="UP000037069">
    <property type="component" value="Unassembled WGS sequence"/>
</dbReference>
<keyword evidence="2" id="KW-0479">Metal-binding</keyword>
<dbReference type="GO" id="GO:0001522">
    <property type="term" value="P:pseudouridine synthesis"/>
    <property type="evidence" value="ECO:0007669"/>
    <property type="project" value="InterPro"/>
</dbReference>
<dbReference type="InterPro" id="IPR002501">
    <property type="entry name" value="PsdUridine_synth_N"/>
</dbReference>
<dbReference type="SMART" id="SM00317">
    <property type="entry name" value="SET"/>
    <property type="match status" value="1"/>
</dbReference>
<dbReference type="InterPro" id="IPR053010">
    <property type="entry name" value="SET_SmydA-8"/>
</dbReference>
<dbReference type="Gene3D" id="2.170.270.10">
    <property type="entry name" value="SET domain"/>
    <property type="match status" value="1"/>
</dbReference>
<protein>
    <recommendedName>
        <fullName evidence="11">Protein msta</fullName>
    </recommendedName>
</protein>
<evidence type="ECO:0000256" key="2">
    <source>
        <dbReference type="ARBA" id="ARBA00022723"/>
    </source>
</evidence>
<keyword evidence="6" id="KW-0175">Coiled coil</keyword>
<dbReference type="CDD" id="cd20071">
    <property type="entry name" value="SET_SMYD"/>
    <property type="match status" value="1"/>
</dbReference>
<evidence type="ECO:0000256" key="4">
    <source>
        <dbReference type="ARBA" id="ARBA00022833"/>
    </source>
</evidence>
<dbReference type="GO" id="GO:0008270">
    <property type="term" value="F:zinc ion binding"/>
    <property type="evidence" value="ECO:0007669"/>
    <property type="project" value="UniProtKB-KW"/>
</dbReference>
<dbReference type="Pfam" id="PF01753">
    <property type="entry name" value="zf-MYND"/>
    <property type="match status" value="1"/>
</dbReference>
<evidence type="ECO:0000259" key="8">
    <source>
        <dbReference type="PROSITE" id="PS50865"/>
    </source>
</evidence>
<dbReference type="SUPFAM" id="SSF55120">
    <property type="entry name" value="Pseudouridine synthase"/>
    <property type="match status" value="1"/>
</dbReference>
<keyword evidence="10" id="KW-1185">Reference proteome</keyword>
<sequence>MTLTKVQDASLIFRHLNGLINVYKPAGMKVKHVKSAILHNICRDLNDLDSNKEPERPQTPLLESGGAADPILRKINNLNLAESVLATGPRYEIEDIRCSPVASLGVHTSGVLLFGLNKGLRQSMRIQRNRPLRAYHVTGRLGIATETHLPDSHVICKANYRHVQADRLSALASSLQASHQRKMFELCGVDMQSQAAYEIACKGLIRPANNTQPVIYGIKLIDFQKPHFTLEIHAINETETYLATLINEIGIELKSVAHCSALRCIRHGKFGVENALLRHGWNLAGVVKNMREQKEKMSDLTDVCAVCQIPAKQVCSACKIVKYCSAEHQRQHWKQHKKECRSFRIDNDATLGRYLLATKDIKAGTAIFAEAPLVVGPKWYLTEKEQEVPVMPCVGCYTPCRMGAYQCPRCHWPCCSPDCEGLLNPNLHALECCILMLGSGPAATADMNALMDYYRSDALLVLKCLILQRQNPKKWKELMDMQSHEEDRQGTELHEDAEQRIVSYLQRNFLQPLKALEQKSKEKHLPEYDSNILHRICGIIETNYMCISLSSGLELSGVFYTACMMEHSCLPNCYFQFDQRNGFRITVIAGRDIKKGEHLKIMYSNMLWATQMRHEHLMITKHFRCSCERCQDPTEMGTNFNALRCVGDVGVDCDGLQLPKDPLDSKTDWLCNKCPMVISGEEVRYLLTQMTEEVESLLARKPTLKQVENLIDKLSTFLHPNHYHMFSLKHSLIQLYGNELGYKMQQLSEEQLNKKLTMCQDLYEICQKLDPYTIRLSIYVGIILYEMHTVLMEKAKRLNNLKEEEKKLYLQSKDHLQNALMVLEKELDNVAGSKLSDRVKKALEYVDILLIKV</sequence>
<dbReference type="Gene3D" id="1.10.220.160">
    <property type="match status" value="1"/>
</dbReference>